<dbReference type="Proteomes" id="UP000198994">
    <property type="component" value="Unassembled WGS sequence"/>
</dbReference>
<dbReference type="EMBL" id="FNAV01000001">
    <property type="protein sequence ID" value="SDE11431.1"/>
    <property type="molecule type" value="Genomic_DNA"/>
</dbReference>
<dbReference type="STRING" id="282683.SAMN04488105_10113"/>
<feature type="region of interest" description="Disordered" evidence="1">
    <location>
        <begin position="58"/>
        <end position="84"/>
    </location>
</feature>
<dbReference type="SUPFAM" id="SSF53098">
    <property type="entry name" value="Ribonuclease H-like"/>
    <property type="match status" value="1"/>
</dbReference>
<evidence type="ECO:0000313" key="2">
    <source>
        <dbReference type="EMBL" id="SDE11431.1"/>
    </source>
</evidence>
<sequence length="84" mass="9604">MNRTIKEAIVKRPHYDSHIQLRPHLSVFMAAYNFARRLKILDGLAPYEYTCKIWTSEAGSIHPEPAPPDAGTEHIRRQVAPRPA</sequence>
<proteinExistence type="predicted"/>
<evidence type="ECO:0008006" key="4">
    <source>
        <dbReference type="Google" id="ProtNLM"/>
    </source>
</evidence>
<evidence type="ECO:0000313" key="3">
    <source>
        <dbReference type="Proteomes" id="UP000198994"/>
    </source>
</evidence>
<protein>
    <recommendedName>
        <fullName evidence="4">Integrase core domain-containing protein</fullName>
    </recommendedName>
</protein>
<dbReference type="InterPro" id="IPR012337">
    <property type="entry name" value="RNaseH-like_sf"/>
</dbReference>
<name>A0A1G7A9I6_9RHOB</name>
<accession>A0A1G7A9I6</accession>
<gene>
    <name evidence="2" type="ORF">SAMN04488105_10113</name>
</gene>
<evidence type="ECO:0000256" key="1">
    <source>
        <dbReference type="SAM" id="MobiDB-lite"/>
    </source>
</evidence>
<reference evidence="3" key="1">
    <citation type="submission" date="2016-10" db="EMBL/GenBank/DDBJ databases">
        <authorList>
            <person name="Varghese N."/>
            <person name="Submissions S."/>
        </authorList>
    </citation>
    <scope>NUCLEOTIDE SEQUENCE [LARGE SCALE GENOMIC DNA]</scope>
    <source>
        <strain evidence="3">DSM 10146</strain>
    </source>
</reference>
<dbReference type="AlphaFoldDB" id="A0A1G7A9I6"/>
<organism evidence="2 3">
    <name type="scientific">Salipiger thiooxidans</name>
    <dbReference type="NCBI Taxonomy" id="282683"/>
    <lineage>
        <taxon>Bacteria</taxon>
        <taxon>Pseudomonadati</taxon>
        <taxon>Pseudomonadota</taxon>
        <taxon>Alphaproteobacteria</taxon>
        <taxon>Rhodobacterales</taxon>
        <taxon>Roseobacteraceae</taxon>
        <taxon>Salipiger</taxon>
    </lineage>
</organism>
<keyword evidence="3" id="KW-1185">Reference proteome</keyword>